<dbReference type="OrthoDB" id="3248548at2759"/>
<comment type="caution">
    <text evidence="1">The sequence shown here is derived from an EMBL/GenBank/DDBJ whole genome shotgun (WGS) entry which is preliminary data.</text>
</comment>
<sequence length="271" mass="30914">DELTALLADLANSANIPISALQKPTPNLPSFSAAKWSEVARGLGMQSVASRATLEHFQTPKYYLPLSLHEAMFENAWRWHDFYRERPEQTREAARVRLLEPYIVPIIALFQGRLVDAPEETMMATKYSSGGGVEHEIYMIGGFMFLIVEFKLDMPKDHSLAQLFLELLSAAEMNKELSFKNLRVYGLLTDFLQFRFYSYDPFQAKFCMDEIITIGSERVQALSRMIKVSNKLFSILLSAYEDGLQAIIAQSKDRAKKTDVILSTVYQIGRY</sequence>
<evidence type="ECO:0000313" key="2">
    <source>
        <dbReference type="Proteomes" id="UP000886523"/>
    </source>
</evidence>
<reference evidence="1" key="1">
    <citation type="journal article" date="2020" name="Nat. Commun.">
        <title>Large-scale genome sequencing of mycorrhizal fungi provides insights into the early evolution of symbiotic traits.</title>
        <authorList>
            <person name="Miyauchi S."/>
            <person name="Kiss E."/>
            <person name="Kuo A."/>
            <person name="Drula E."/>
            <person name="Kohler A."/>
            <person name="Sanchez-Garcia M."/>
            <person name="Morin E."/>
            <person name="Andreopoulos B."/>
            <person name="Barry K.W."/>
            <person name="Bonito G."/>
            <person name="Buee M."/>
            <person name="Carver A."/>
            <person name="Chen C."/>
            <person name="Cichocki N."/>
            <person name="Clum A."/>
            <person name="Culley D."/>
            <person name="Crous P.W."/>
            <person name="Fauchery L."/>
            <person name="Girlanda M."/>
            <person name="Hayes R.D."/>
            <person name="Keri Z."/>
            <person name="LaButti K."/>
            <person name="Lipzen A."/>
            <person name="Lombard V."/>
            <person name="Magnuson J."/>
            <person name="Maillard F."/>
            <person name="Murat C."/>
            <person name="Nolan M."/>
            <person name="Ohm R.A."/>
            <person name="Pangilinan J."/>
            <person name="Pereira M.F."/>
            <person name="Perotto S."/>
            <person name="Peter M."/>
            <person name="Pfister S."/>
            <person name="Riley R."/>
            <person name="Sitrit Y."/>
            <person name="Stielow J.B."/>
            <person name="Szollosi G."/>
            <person name="Zifcakova L."/>
            <person name="Stursova M."/>
            <person name="Spatafora J.W."/>
            <person name="Tedersoo L."/>
            <person name="Vaario L.M."/>
            <person name="Yamada A."/>
            <person name="Yan M."/>
            <person name="Wang P."/>
            <person name="Xu J."/>
            <person name="Bruns T."/>
            <person name="Baldrian P."/>
            <person name="Vilgalys R."/>
            <person name="Dunand C."/>
            <person name="Henrissat B."/>
            <person name="Grigoriev I.V."/>
            <person name="Hibbett D."/>
            <person name="Nagy L.G."/>
            <person name="Martin F.M."/>
        </authorList>
    </citation>
    <scope>NUCLEOTIDE SEQUENCE</scope>
    <source>
        <strain evidence="1">UP504</strain>
    </source>
</reference>
<dbReference type="AlphaFoldDB" id="A0A9P6ANQ2"/>
<gene>
    <name evidence="1" type="ORF">BS47DRAFT_1301961</name>
</gene>
<organism evidence="1 2">
    <name type="scientific">Hydnum rufescens UP504</name>
    <dbReference type="NCBI Taxonomy" id="1448309"/>
    <lineage>
        <taxon>Eukaryota</taxon>
        <taxon>Fungi</taxon>
        <taxon>Dikarya</taxon>
        <taxon>Basidiomycota</taxon>
        <taxon>Agaricomycotina</taxon>
        <taxon>Agaricomycetes</taxon>
        <taxon>Cantharellales</taxon>
        <taxon>Hydnaceae</taxon>
        <taxon>Hydnum</taxon>
    </lineage>
</organism>
<evidence type="ECO:0000313" key="1">
    <source>
        <dbReference type="EMBL" id="KAF9509088.1"/>
    </source>
</evidence>
<accession>A0A9P6ANQ2</accession>
<feature type="non-terminal residue" evidence="1">
    <location>
        <position position="1"/>
    </location>
</feature>
<name>A0A9P6ANQ2_9AGAM</name>
<dbReference type="EMBL" id="MU129043">
    <property type="protein sequence ID" value="KAF9509088.1"/>
    <property type="molecule type" value="Genomic_DNA"/>
</dbReference>
<proteinExistence type="predicted"/>
<dbReference type="Proteomes" id="UP000886523">
    <property type="component" value="Unassembled WGS sequence"/>
</dbReference>
<protein>
    <submittedName>
        <fullName evidence="1">Uncharacterized protein</fullName>
    </submittedName>
</protein>
<keyword evidence="2" id="KW-1185">Reference proteome</keyword>